<dbReference type="Proteomes" id="UP000694941">
    <property type="component" value="Unplaced"/>
</dbReference>
<feature type="repeat" description="MBT" evidence="5">
    <location>
        <begin position="809"/>
        <end position="926"/>
    </location>
</feature>
<dbReference type="InterPro" id="IPR013761">
    <property type="entry name" value="SAM/pointed_sf"/>
</dbReference>
<dbReference type="SMART" id="SM00561">
    <property type="entry name" value="MBT"/>
    <property type="match status" value="4"/>
</dbReference>
<feature type="repeat" description="MBT" evidence="5">
    <location>
        <begin position="589"/>
        <end position="689"/>
    </location>
</feature>
<dbReference type="RefSeq" id="XP_013794742.1">
    <property type="nucleotide sequence ID" value="XM_013939288.2"/>
</dbReference>
<dbReference type="SUPFAM" id="SSF47769">
    <property type="entry name" value="SAM/Pointed domain"/>
    <property type="match status" value="1"/>
</dbReference>
<keyword evidence="7" id="KW-1185">Reference proteome</keyword>
<dbReference type="Pfam" id="PF12140">
    <property type="entry name" value="SLED"/>
    <property type="match status" value="1"/>
</dbReference>
<name>A0ABM1C5U2_LIMPO</name>
<dbReference type="CDD" id="cd20096">
    <property type="entry name" value="MBT_SFMBT_rpt4"/>
    <property type="match status" value="1"/>
</dbReference>
<dbReference type="InterPro" id="IPR015316">
    <property type="entry name" value="SAM_Ste50"/>
</dbReference>
<dbReference type="InterPro" id="IPR001660">
    <property type="entry name" value="SAM"/>
</dbReference>
<comment type="subcellular location">
    <subcellularLocation>
        <location evidence="1">Nucleus</location>
    </subcellularLocation>
</comment>
<dbReference type="Gene3D" id="3.90.1150.190">
    <property type="entry name" value="SLED domain"/>
    <property type="match status" value="1"/>
</dbReference>
<evidence type="ECO:0000256" key="3">
    <source>
        <dbReference type="ARBA" id="ARBA00022737"/>
    </source>
</evidence>
<dbReference type="SMART" id="SM00454">
    <property type="entry name" value="SAM"/>
    <property type="match status" value="1"/>
</dbReference>
<keyword evidence="3" id="KW-0677">Repeat</keyword>
<dbReference type="PANTHER" id="PTHR12247">
    <property type="entry name" value="POLYCOMB GROUP PROTEIN"/>
    <property type="match status" value="1"/>
</dbReference>
<dbReference type="Pfam" id="PF09235">
    <property type="entry name" value="SAM_Ste50p"/>
    <property type="match status" value="1"/>
</dbReference>
<dbReference type="Pfam" id="PF02820">
    <property type="entry name" value="MBT"/>
    <property type="match status" value="4"/>
</dbReference>
<evidence type="ECO:0000313" key="7">
    <source>
        <dbReference type="Proteomes" id="UP000694941"/>
    </source>
</evidence>
<organism evidence="7 8">
    <name type="scientific">Limulus polyphemus</name>
    <name type="common">Atlantic horseshoe crab</name>
    <dbReference type="NCBI Taxonomy" id="6850"/>
    <lineage>
        <taxon>Eukaryota</taxon>
        <taxon>Metazoa</taxon>
        <taxon>Ecdysozoa</taxon>
        <taxon>Arthropoda</taxon>
        <taxon>Chelicerata</taxon>
        <taxon>Merostomata</taxon>
        <taxon>Xiphosura</taxon>
        <taxon>Limulidae</taxon>
        <taxon>Limulus</taxon>
    </lineage>
</organism>
<evidence type="ECO:0000256" key="4">
    <source>
        <dbReference type="ARBA" id="ARBA00023242"/>
    </source>
</evidence>
<dbReference type="InterPro" id="IPR004092">
    <property type="entry name" value="Mbt"/>
</dbReference>
<feature type="repeat" description="MBT" evidence="5">
    <location>
        <begin position="938"/>
        <end position="1035"/>
    </location>
</feature>
<evidence type="ECO:0000256" key="1">
    <source>
        <dbReference type="ARBA" id="ARBA00004123"/>
    </source>
</evidence>
<protein>
    <submittedName>
        <fullName evidence="8">Scm-like with four MBT domains protein 1</fullName>
    </submittedName>
</protein>
<dbReference type="PANTHER" id="PTHR12247:SF129">
    <property type="entry name" value="SOP-2-RELATED PROTEIN 3"/>
    <property type="match status" value="1"/>
</dbReference>
<sequence>MMQEDTCMDDNNKQDLQQVTTSSVNLSCGKQEPTILRILTNHLLDSVDNKLENDIQDVNRHHGGDINEIQHEPCFKEVTIYHKDSSHYRHDVASNGKEQIGQNIQKYTTDYKRQEKCIQQDMAGPSRCSSENLEVLQDCANSHHLDIKDHQKGQDTLDDTNYYKTTHENYSLQPIQDHISFQIKDIDNSQPGQDIIENITRQCEDFKNSQPRKNIKDNIDSHCEDNKNNEPRKDIKDNVNNHCEDIKNNQSRKGIKDNVTSHCEDTKNSRPTTDIEDNVMSHCEGIKDICSRKDTHNVIEQYQNNSENHEIKQIQYNVVSTCGDILHKKDILVVTYNKDNNKNENQNMQHSDDDLISHYRDSNKILQGKDNRNSNNNQQIQYVQSNITSQDGDSSDLKQEHIIHNVINLHNSHSDSQQEEKLTEVANYCGSSNNYNRQEQNIAKKLCKTIMQYDVGDECGIKANSKLITTEKLEINLGNENKVFCTDDTDPGPPVLEVETLEPTIVSGETAQSPPILDALSLTSFHTPASEGLPNLWLNPEEKSTPLEEIHQESQTSVDSYFHNTELEVKQRESTGNEEDGSDTAEPEFVWEDYLDETGCDAVPPTAFLHVERSLESGLKVGAKVEIPNPDCPGTYWVASMVMTCGPLLLLRYLGFGTDRSADFWCDLTSSEVHPLGWCQDNGKEKCPPNVVKQKCPCTSWQDLLEETRVGPKVPSYILKEAGALPIEQIKQGMKIEVQEEFQPSFVWIATVLENVGGRLLLRYDGCESASWDFWLFYLSYQLHMVGWGSLQGYEYKPPSDIAHHHNQREWEKILKASFSESKSCSLQADLFRGETEIKTHNFKEGMKLEVVSPSNRLQIYPGTVIKVINNHFFLVTADDYRKEADKLKVTPERQVLPPTLCCHADSHLIFPINWAKQHGLRIHFPKGYLENPGNKEFDWEKYLIFCGAEAAPEDYFNLICPNPGFEGNMKLEAVNPFQPHQICAATVTRVIEPIMWIQLDSVDTFHPHHIVPLNSQEIFPVGWCESNSYPLKPPRTCLSKRQRKLMKKIGFTSTDGTYSLNKTGEVKSSTTKVGGKAWCPKIYFNHRCFTGPYLSKSRLAELPRHIGPGPVALVMKEAVSMLVNVAYQSRRVLRELQLHGRSDPSMQQHFLKAKHKGRTHRAMVEVARRSDQVEDFCKKICKQLECCPYLFGPKYVGDDCPERCFSLTKTKYVQNMLKKKISQTPPSAGVYRRGKGKKRRCWRVLQKYIKQKQPITAATTTNAEVGESVGNITPGATLRKLATHRKRKYKRLIQQHSPVVTRGSRFSTVSLEQRGVKRQQSLTPEYLQPPKKPHIPVNVAISGTVERSKLLTHVPKTECNVESANDVKVLKPVELKSNPLEWSVDDVVTYIKSTDCAPLARVLREQEVDGQALLLLTLPAVQEFLELKLGPAIKFCHQVEQVKLAFYTRFAK</sequence>
<dbReference type="PROSITE" id="PS51079">
    <property type="entry name" value="MBT"/>
    <property type="match status" value="4"/>
</dbReference>
<evidence type="ECO:0000313" key="8">
    <source>
        <dbReference type="RefSeq" id="XP_013794742.1"/>
    </source>
</evidence>
<keyword evidence="2" id="KW-0678">Repressor</keyword>
<dbReference type="CDD" id="cd20095">
    <property type="entry name" value="MBT_SFMBT_rpt3"/>
    <property type="match status" value="1"/>
</dbReference>
<dbReference type="Gene3D" id="2.30.30.140">
    <property type="match status" value="4"/>
</dbReference>
<proteinExistence type="predicted"/>
<feature type="repeat" description="MBT" evidence="5">
    <location>
        <begin position="699"/>
        <end position="799"/>
    </location>
</feature>
<evidence type="ECO:0000259" key="6">
    <source>
        <dbReference type="SMART" id="SM00454"/>
    </source>
</evidence>
<gene>
    <name evidence="8" type="primary">LOC106478727</name>
</gene>
<keyword evidence="4" id="KW-0539">Nucleus</keyword>
<evidence type="ECO:0000256" key="5">
    <source>
        <dbReference type="PROSITE-ProRule" id="PRU00459"/>
    </source>
</evidence>
<dbReference type="CDD" id="cd20093">
    <property type="entry name" value="MBT_SFMBT_rpt1"/>
    <property type="match status" value="1"/>
</dbReference>
<dbReference type="InterPro" id="IPR021987">
    <property type="entry name" value="SLED"/>
</dbReference>
<evidence type="ECO:0000256" key="2">
    <source>
        <dbReference type="ARBA" id="ARBA00022491"/>
    </source>
</evidence>
<dbReference type="Gene3D" id="1.10.150.50">
    <property type="entry name" value="Transcription Factor, Ets-1"/>
    <property type="match status" value="1"/>
</dbReference>
<reference evidence="8" key="1">
    <citation type="submission" date="2025-08" db="UniProtKB">
        <authorList>
            <consortium name="RefSeq"/>
        </authorList>
    </citation>
    <scope>IDENTIFICATION</scope>
    <source>
        <tissue evidence="8">Muscle</tissue>
    </source>
</reference>
<dbReference type="GeneID" id="106478727"/>
<feature type="domain" description="SAM" evidence="6">
    <location>
        <begin position="1380"/>
        <end position="1446"/>
    </location>
</feature>
<accession>A0ABM1C5U2</accession>
<dbReference type="CDD" id="cd20094">
    <property type="entry name" value="MBT_SFMBT_rpt2"/>
    <property type="match status" value="1"/>
</dbReference>
<dbReference type="InterPro" id="IPR038348">
    <property type="entry name" value="SLED_sf"/>
</dbReference>
<dbReference type="InterPro" id="IPR050548">
    <property type="entry name" value="PcG_chromatin_remod_factors"/>
</dbReference>
<dbReference type="SUPFAM" id="SSF63748">
    <property type="entry name" value="Tudor/PWWP/MBT"/>
    <property type="match status" value="4"/>
</dbReference>